<organism evidence="1 2">
    <name type="scientific">Shuttleworthella satelles DSM 14600</name>
    <dbReference type="NCBI Taxonomy" id="626523"/>
    <lineage>
        <taxon>Bacteria</taxon>
        <taxon>Bacillati</taxon>
        <taxon>Bacillota</taxon>
        <taxon>Clostridia</taxon>
        <taxon>Lachnospirales</taxon>
        <taxon>Lachnospiraceae</taxon>
        <taxon>Shuttleworthella</taxon>
    </lineage>
</organism>
<keyword evidence="2" id="KW-1185">Reference proteome</keyword>
<gene>
    <name evidence="1" type="ORF">GCWU000342_00521</name>
</gene>
<dbReference type="SUPFAM" id="SSF53335">
    <property type="entry name" value="S-adenosyl-L-methionine-dependent methyltransferases"/>
    <property type="match status" value="1"/>
</dbReference>
<dbReference type="EMBL" id="ACIP02000001">
    <property type="protein sequence ID" value="EEP29167.1"/>
    <property type="molecule type" value="Genomic_DNA"/>
</dbReference>
<reference evidence="1" key="1">
    <citation type="submission" date="2009-04" db="EMBL/GenBank/DDBJ databases">
        <authorList>
            <person name="Weinstock G."/>
            <person name="Sodergren E."/>
            <person name="Clifton S."/>
            <person name="Fulton L."/>
            <person name="Fulton B."/>
            <person name="Courtney L."/>
            <person name="Fronick C."/>
            <person name="Harrison M."/>
            <person name="Strong C."/>
            <person name="Farmer C."/>
            <person name="Delahaunty K."/>
            <person name="Markovic C."/>
            <person name="Hall O."/>
            <person name="Minx P."/>
            <person name="Tomlinson C."/>
            <person name="Mitreva M."/>
            <person name="Nelson J."/>
            <person name="Hou S."/>
            <person name="Wollam A."/>
            <person name="Pepin K.H."/>
            <person name="Johnson M."/>
            <person name="Bhonagiri V."/>
            <person name="Nash W.E."/>
            <person name="Warren W."/>
            <person name="Chinwalla A."/>
            <person name="Mardis E.R."/>
            <person name="Wilson R.K."/>
        </authorList>
    </citation>
    <scope>NUCLEOTIDE SEQUENCE [LARGE SCALE GENOMIC DNA]</scope>
    <source>
        <strain evidence="1">DSM 14600</strain>
    </source>
</reference>
<dbReference type="PANTHER" id="PTHR38451">
    <property type="entry name" value="TRNA (ADENINE(22)-N(1))-METHYLTRANSFERASE"/>
    <property type="match status" value="1"/>
</dbReference>
<protein>
    <recommendedName>
        <fullName evidence="3">SAM-dependent methyltransferase</fullName>
    </recommendedName>
</protein>
<comment type="caution">
    <text evidence="1">The sequence shown here is derived from an EMBL/GenBank/DDBJ whole genome shotgun (WGS) entry which is preliminary data.</text>
</comment>
<dbReference type="AlphaFoldDB" id="C4G970"/>
<dbReference type="HOGENOM" id="CLU_071037_1_0_9"/>
<proteinExistence type="predicted"/>
<dbReference type="PANTHER" id="PTHR38451:SF1">
    <property type="entry name" value="TRNA (ADENINE(22)-N(1))-METHYLTRANSFERASE"/>
    <property type="match status" value="1"/>
</dbReference>
<dbReference type="GO" id="GO:0160105">
    <property type="term" value="F:tRNA (adenine(22)-N1)-methyltransferase activity"/>
    <property type="evidence" value="ECO:0007669"/>
    <property type="project" value="InterPro"/>
</dbReference>
<accession>C4G970</accession>
<evidence type="ECO:0000313" key="2">
    <source>
        <dbReference type="Proteomes" id="UP000003494"/>
    </source>
</evidence>
<dbReference type="Pfam" id="PF12847">
    <property type="entry name" value="Methyltransf_18"/>
    <property type="match status" value="1"/>
</dbReference>
<dbReference type="Proteomes" id="UP000003494">
    <property type="component" value="Unassembled WGS sequence"/>
</dbReference>
<evidence type="ECO:0008006" key="3">
    <source>
        <dbReference type="Google" id="ProtNLM"/>
    </source>
</evidence>
<dbReference type="InterPro" id="IPR006901">
    <property type="entry name" value="TrmK"/>
</dbReference>
<name>C4G970_9FIRM</name>
<dbReference type="PIRSF" id="PIRSF018637">
    <property type="entry name" value="TrmK"/>
    <property type="match status" value="1"/>
</dbReference>
<dbReference type="InterPro" id="IPR029063">
    <property type="entry name" value="SAM-dependent_MTases_sf"/>
</dbReference>
<dbReference type="eggNOG" id="COG2384">
    <property type="taxonomic scope" value="Bacteria"/>
</dbReference>
<evidence type="ECO:0000313" key="1">
    <source>
        <dbReference type="EMBL" id="EEP29167.1"/>
    </source>
</evidence>
<sequence>MQALAALVEPCQSLADVGCDHAYLSLALLESGRVKRALAMDIRPGPLKRAREHIAAEGMADRIEVRCSNGLASYRPGETKAILISGMGGGLIRDILEADLPSAREAGQIILGAQSDLPMLRAWLLDRGFVTQAQDLVEDGGKWYFLARVRYQEGSRGDCSWTPEELAYGKLLIENRHPLLEVYLRREEAMLKSILAALPQGKVRRREEILERLKQNRRARLRISEEK</sequence>
<dbReference type="STRING" id="626523.GCWU000342_00521"/>
<dbReference type="Gene3D" id="3.40.50.150">
    <property type="entry name" value="Vaccinia Virus protein VP39"/>
    <property type="match status" value="1"/>
</dbReference>